<evidence type="ECO:0000313" key="2">
    <source>
        <dbReference type="EMBL" id="KAK9215683.1"/>
    </source>
</evidence>
<comment type="caution">
    <text evidence="2">The sequence shown here is derived from an EMBL/GenBank/DDBJ whole genome shotgun (WGS) entry which is preliminary data.</text>
</comment>
<sequence length="159" mass="16809">MCDRKASYGCCSRSNVPSSCSSTPKKETATAPKKEECEHNVKASQVAPALTAHASSAPKTEVEEEEAAALKTKMCDRKASYGHGCCSRSNVSSSGYSTPKKETAPKKEESDHNVKASQVAPARTAYASSAPKTEVKEEEAAATVSVVKEQEPVKVNVGK</sequence>
<gene>
    <name evidence="2" type="ORF">WN944_007689</name>
</gene>
<reference evidence="2 3" key="1">
    <citation type="submission" date="2024-05" db="EMBL/GenBank/DDBJ databases">
        <title>Haplotype-resolved chromosome-level genome assembly of Huyou (Citrus changshanensis).</title>
        <authorList>
            <person name="Miao C."/>
            <person name="Chen W."/>
            <person name="Wu Y."/>
            <person name="Wang L."/>
            <person name="Zhao S."/>
            <person name="Grierson D."/>
            <person name="Xu C."/>
            <person name="Chen K."/>
        </authorList>
    </citation>
    <scope>NUCLEOTIDE SEQUENCE [LARGE SCALE GENOMIC DNA]</scope>
    <source>
        <strain evidence="2">01-14</strain>
        <tissue evidence="2">Leaf</tissue>
    </source>
</reference>
<protein>
    <submittedName>
        <fullName evidence="2">Uncharacterized protein</fullName>
    </submittedName>
</protein>
<feature type="compositionally biased region" description="Basic and acidic residues" evidence="1">
    <location>
        <begin position="99"/>
        <end position="114"/>
    </location>
</feature>
<feature type="compositionally biased region" description="Low complexity" evidence="1">
    <location>
        <begin position="10"/>
        <end position="23"/>
    </location>
</feature>
<feature type="compositionally biased region" description="Basic and acidic residues" evidence="1">
    <location>
        <begin position="24"/>
        <end position="41"/>
    </location>
</feature>
<name>A0AAP0QQN2_9ROSI</name>
<accession>A0AAP0QQN2</accession>
<evidence type="ECO:0000313" key="3">
    <source>
        <dbReference type="Proteomes" id="UP001428341"/>
    </source>
</evidence>
<dbReference type="AlphaFoldDB" id="A0AAP0QQN2"/>
<keyword evidence="3" id="KW-1185">Reference proteome</keyword>
<organism evidence="2 3">
    <name type="scientific">Citrus x changshan-huyou</name>
    <dbReference type="NCBI Taxonomy" id="2935761"/>
    <lineage>
        <taxon>Eukaryota</taxon>
        <taxon>Viridiplantae</taxon>
        <taxon>Streptophyta</taxon>
        <taxon>Embryophyta</taxon>
        <taxon>Tracheophyta</taxon>
        <taxon>Spermatophyta</taxon>
        <taxon>Magnoliopsida</taxon>
        <taxon>eudicotyledons</taxon>
        <taxon>Gunneridae</taxon>
        <taxon>Pentapetalae</taxon>
        <taxon>rosids</taxon>
        <taxon>malvids</taxon>
        <taxon>Sapindales</taxon>
        <taxon>Rutaceae</taxon>
        <taxon>Aurantioideae</taxon>
        <taxon>Citrus</taxon>
    </lineage>
</organism>
<dbReference type="EMBL" id="JBCGBO010000003">
    <property type="protein sequence ID" value="KAK9215683.1"/>
    <property type="molecule type" value="Genomic_DNA"/>
</dbReference>
<evidence type="ECO:0000256" key="1">
    <source>
        <dbReference type="SAM" id="MobiDB-lite"/>
    </source>
</evidence>
<dbReference type="Proteomes" id="UP001428341">
    <property type="component" value="Unassembled WGS sequence"/>
</dbReference>
<feature type="compositionally biased region" description="Polar residues" evidence="1">
    <location>
        <begin position="87"/>
        <end position="97"/>
    </location>
</feature>
<feature type="region of interest" description="Disordered" evidence="1">
    <location>
        <begin position="1"/>
        <end position="138"/>
    </location>
</feature>
<proteinExistence type="predicted"/>